<dbReference type="AlphaFoldDB" id="A0AA86V8C2"/>
<evidence type="ECO:0000256" key="1">
    <source>
        <dbReference type="SAM" id="Phobius"/>
    </source>
</evidence>
<keyword evidence="3" id="KW-1185">Reference proteome</keyword>
<feature type="transmembrane region" description="Helical" evidence="1">
    <location>
        <begin position="20"/>
        <end position="43"/>
    </location>
</feature>
<keyword evidence="1" id="KW-0472">Membrane</keyword>
<reference evidence="2" key="1">
    <citation type="submission" date="2023-10" db="EMBL/GenBank/DDBJ databases">
        <authorList>
            <person name="Domelevo Entfellner J.-B."/>
        </authorList>
    </citation>
    <scope>NUCLEOTIDE SEQUENCE</scope>
</reference>
<name>A0AA86V8C2_9FABA</name>
<protein>
    <submittedName>
        <fullName evidence="2">Uncharacterized protein</fullName>
    </submittedName>
</protein>
<sequence>MGVEKECDAKEKFNLKFFNLIVTVFKLFNVLLESFIFGLRHLFDLLLEGMLPHSRIPTTQPEIQAQMRFLREYTMRTVKKNSLGLLSHHVADTNIPFSSTTE</sequence>
<dbReference type="Gramene" id="rna-AYBTSS11_LOCUS10157">
    <property type="protein sequence ID" value="CAJ1941236.1"/>
    <property type="gene ID" value="gene-AYBTSS11_LOCUS10157"/>
</dbReference>
<proteinExistence type="predicted"/>
<dbReference type="EMBL" id="OY731400">
    <property type="protein sequence ID" value="CAJ1941236.1"/>
    <property type="molecule type" value="Genomic_DNA"/>
</dbReference>
<dbReference type="Proteomes" id="UP001189624">
    <property type="component" value="Chromosome 3"/>
</dbReference>
<organism evidence="2 3">
    <name type="scientific">Sphenostylis stenocarpa</name>
    <dbReference type="NCBI Taxonomy" id="92480"/>
    <lineage>
        <taxon>Eukaryota</taxon>
        <taxon>Viridiplantae</taxon>
        <taxon>Streptophyta</taxon>
        <taxon>Embryophyta</taxon>
        <taxon>Tracheophyta</taxon>
        <taxon>Spermatophyta</taxon>
        <taxon>Magnoliopsida</taxon>
        <taxon>eudicotyledons</taxon>
        <taxon>Gunneridae</taxon>
        <taxon>Pentapetalae</taxon>
        <taxon>rosids</taxon>
        <taxon>fabids</taxon>
        <taxon>Fabales</taxon>
        <taxon>Fabaceae</taxon>
        <taxon>Papilionoideae</taxon>
        <taxon>50 kb inversion clade</taxon>
        <taxon>NPAAA clade</taxon>
        <taxon>indigoferoid/millettioid clade</taxon>
        <taxon>Phaseoleae</taxon>
        <taxon>Sphenostylis</taxon>
    </lineage>
</organism>
<gene>
    <name evidence="2" type="ORF">AYBTSS11_LOCUS10157</name>
</gene>
<evidence type="ECO:0000313" key="3">
    <source>
        <dbReference type="Proteomes" id="UP001189624"/>
    </source>
</evidence>
<keyword evidence="1" id="KW-0812">Transmembrane</keyword>
<evidence type="ECO:0000313" key="2">
    <source>
        <dbReference type="EMBL" id="CAJ1941236.1"/>
    </source>
</evidence>
<accession>A0AA86V8C2</accession>
<keyword evidence="1" id="KW-1133">Transmembrane helix</keyword>